<keyword evidence="1" id="KW-1133">Transmembrane helix</keyword>
<feature type="transmembrane region" description="Helical" evidence="1">
    <location>
        <begin position="12"/>
        <end position="37"/>
    </location>
</feature>
<protein>
    <recommendedName>
        <fullName evidence="4">Cardiolipin synthase N-terminal domain-containing protein</fullName>
    </recommendedName>
</protein>
<dbReference type="EMBL" id="JAAGWD010000007">
    <property type="protein sequence ID" value="NEM99159.1"/>
    <property type="molecule type" value="Genomic_DNA"/>
</dbReference>
<reference evidence="2 3" key="1">
    <citation type="submission" date="2020-02" db="EMBL/GenBank/DDBJ databases">
        <authorList>
            <person name="Kim M.K."/>
        </authorList>
    </citation>
    <scope>NUCLEOTIDE SEQUENCE [LARGE SCALE GENOMIC DNA]</scope>
    <source>
        <strain evidence="2 3">BT327</strain>
    </source>
</reference>
<keyword evidence="3" id="KW-1185">Reference proteome</keyword>
<feature type="transmembrane region" description="Helical" evidence="1">
    <location>
        <begin position="49"/>
        <end position="70"/>
    </location>
</feature>
<organism evidence="2 3">
    <name type="scientific">Pontibacter burrus</name>
    <dbReference type="NCBI Taxonomy" id="2704466"/>
    <lineage>
        <taxon>Bacteria</taxon>
        <taxon>Pseudomonadati</taxon>
        <taxon>Bacteroidota</taxon>
        <taxon>Cytophagia</taxon>
        <taxon>Cytophagales</taxon>
        <taxon>Hymenobacteraceae</taxon>
        <taxon>Pontibacter</taxon>
    </lineage>
</organism>
<evidence type="ECO:0008006" key="4">
    <source>
        <dbReference type="Google" id="ProtNLM"/>
    </source>
</evidence>
<dbReference type="AlphaFoldDB" id="A0A6B3LQS1"/>
<proteinExistence type="predicted"/>
<evidence type="ECO:0000313" key="3">
    <source>
        <dbReference type="Proteomes" id="UP000474777"/>
    </source>
</evidence>
<keyword evidence="1" id="KW-0812">Transmembrane</keyword>
<comment type="caution">
    <text evidence="2">The sequence shown here is derived from an EMBL/GenBank/DDBJ whole genome shotgun (WGS) entry which is preliminary data.</text>
</comment>
<evidence type="ECO:0000313" key="2">
    <source>
        <dbReference type="EMBL" id="NEM99159.1"/>
    </source>
</evidence>
<dbReference type="Proteomes" id="UP000474777">
    <property type="component" value="Unassembled WGS sequence"/>
</dbReference>
<name>A0A6B3LQS1_9BACT</name>
<accession>A0A6B3LQS1</accession>
<dbReference type="RefSeq" id="WP_163916072.1">
    <property type="nucleotide sequence ID" value="NZ_JAAGWD010000007.1"/>
</dbReference>
<keyword evidence="1" id="KW-0472">Membrane</keyword>
<sequence length="80" mass="9106">MEETPMYMEDFFAAFGLIGIVLGIVLLALYIWSIVWAYRDANNRGKPGWLVALLVALLSWPVGLVVWLLFRPTHSRALNE</sequence>
<evidence type="ECO:0000256" key="1">
    <source>
        <dbReference type="SAM" id="Phobius"/>
    </source>
</evidence>
<gene>
    <name evidence="2" type="ORF">GXP69_15780</name>
</gene>